<dbReference type="Pfam" id="PF00501">
    <property type="entry name" value="AMP-binding"/>
    <property type="match status" value="1"/>
</dbReference>
<evidence type="ECO:0000256" key="6">
    <source>
        <dbReference type="SAM" id="MobiDB-lite"/>
    </source>
</evidence>
<comment type="similarity">
    <text evidence="1">Belongs to the ATP-dependent AMP-binding enzyme family.</text>
</comment>
<dbReference type="GO" id="GO:0005789">
    <property type="term" value="C:endoplasmic reticulum membrane"/>
    <property type="evidence" value="ECO:0007669"/>
    <property type="project" value="TreeGrafter"/>
</dbReference>
<organism evidence="9 10">
    <name type="scientific">Dibothriocephalus latus</name>
    <name type="common">Fish tapeworm</name>
    <name type="synonym">Diphyllobothrium latum</name>
    <dbReference type="NCBI Taxonomy" id="60516"/>
    <lineage>
        <taxon>Eukaryota</taxon>
        <taxon>Metazoa</taxon>
        <taxon>Spiralia</taxon>
        <taxon>Lophotrochozoa</taxon>
        <taxon>Platyhelminthes</taxon>
        <taxon>Cestoda</taxon>
        <taxon>Eucestoda</taxon>
        <taxon>Diphyllobothriidea</taxon>
        <taxon>Diphyllobothriidae</taxon>
        <taxon>Dibothriocephalus</taxon>
    </lineage>
</organism>
<keyword evidence="7" id="KW-0472">Membrane</keyword>
<name>A0A3P7LDH9_DIBLA</name>
<comment type="catalytic activity">
    <reaction evidence="5">
        <text>tetracosanoate + ATP + CoA = tetracosanoyl-CoA + AMP + diphosphate</text>
        <dbReference type="Rhea" id="RHEA:33639"/>
        <dbReference type="ChEBI" id="CHEBI:30616"/>
        <dbReference type="ChEBI" id="CHEBI:31014"/>
        <dbReference type="ChEBI" id="CHEBI:33019"/>
        <dbReference type="ChEBI" id="CHEBI:57287"/>
        <dbReference type="ChEBI" id="CHEBI:65052"/>
        <dbReference type="ChEBI" id="CHEBI:456215"/>
    </reaction>
    <physiologicalReaction direction="left-to-right" evidence="5">
        <dbReference type="Rhea" id="RHEA:33640"/>
    </physiologicalReaction>
</comment>
<evidence type="ECO:0000256" key="3">
    <source>
        <dbReference type="ARBA" id="ARBA00036527"/>
    </source>
</evidence>
<dbReference type="GO" id="GO:0001579">
    <property type="term" value="P:medium-chain fatty acid transport"/>
    <property type="evidence" value="ECO:0007669"/>
    <property type="project" value="TreeGrafter"/>
</dbReference>
<keyword evidence="10" id="KW-1185">Reference proteome</keyword>
<evidence type="ECO:0000313" key="10">
    <source>
        <dbReference type="Proteomes" id="UP000281553"/>
    </source>
</evidence>
<dbReference type="Proteomes" id="UP000281553">
    <property type="component" value="Unassembled WGS sequence"/>
</dbReference>
<evidence type="ECO:0000256" key="5">
    <source>
        <dbReference type="ARBA" id="ARBA00048666"/>
    </source>
</evidence>
<evidence type="ECO:0000256" key="1">
    <source>
        <dbReference type="ARBA" id="ARBA00006432"/>
    </source>
</evidence>
<dbReference type="GO" id="GO:0005886">
    <property type="term" value="C:plasma membrane"/>
    <property type="evidence" value="ECO:0007669"/>
    <property type="project" value="TreeGrafter"/>
</dbReference>
<evidence type="ECO:0000256" key="2">
    <source>
        <dbReference type="ARBA" id="ARBA00022598"/>
    </source>
</evidence>
<keyword evidence="7" id="KW-1133">Transmembrane helix</keyword>
<dbReference type="OrthoDB" id="288590at2759"/>
<protein>
    <recommendedName>
        <fullName evidence="4">Long-chain-fatty-acid--CoA ligase</fullName>
    </recommendedName>
</protein>
<feature type="transmembrane region" description="Helical" evidence="7">
    <location>
        <begin position="59"/>
        <end position="76"/>
    </location>
</feature>
<keyword evidence="7" id="KW-0812">Transmembrane</keyword>
<gene>
    <name evidence="9" type="ORF">DILT_LOCUS5788</name>
</gene>
<dbReference type="AlphaFoldDB" id="A0A3P7LDH9"/>
<dbReference type="GO" id="GO:0090434">
    <property type="term" value="F:oleoyl-CoA ligase activity"/>
    <property type="evidence" value="ECO:0007669"/>
    <property type="project" value="TreeGrafter"/>
</dbReference>
<dbReference type="PANTHER" id="PTHR43107:SF11">
    <property type="entry name" value="LONG-CHAIN FATTY ACID TRANSPORT PROTEIN 4"/>
    <property type="match status" value="1"/>
</dbReference>
<keyword evidence="2" id="KW-0436">Ligase</keyword>
<comment type="catalytic activity">
    <reaction evidence="3">
        <text>a very long-chain fatty acid + ATP + CoA = a very long-chain fatty acyl-CoA + AMP + diphosphate</text>
        <dbReference type="Rhea" id="RHEA:54536"/>
        <dbReference type="ChEBI" id="CHEBI:30616"/>
        <dbReference type="ChEBI" id="CHEBI:33019"/>
        <dbReference type="ChEBI" id="CHEBI:57287"/>
        <dbReference type="ChEBI" id="CHEBI:58950"/>
        <dbReference type="ChEBI" id="CHEBI:138261"/>
        <dbReference type="ChEBI" id="CHEBI:456215"/>
    </reaction>
    <physiologicalReaction direction="left-to-right" evidence="3">
        <dbReference type="Rhea" id="RHEA:54537"/>
    </physiologicalReaction>
</comment>
<feature type="transmembrane region" description="Helical" evidence="7">
    <location>
        <begin position="12"/>
        <end position="39"/>
    </location>
</feature>
<dbReference type="SUPFAM" id="SSF56801">
    <property type="entry name" value="Acetyl-CoA synthetase-like"/>
    <property type="match status" value="1"/>
</dbReference>
<dbReference type="Gene3D" id="3.40.50.980">
    <property type="match status" value="1"/>
</dbReference>
<sequence>MGKVTGKVSAKLFWIVFIVAKFFFSFTWDLSFYVASVAYLITGGWRFVRIFLLTIRRDIFALSILLRISAWVYFLGRRKHGLREVFASVVRRRGRDTIAMRCQDEKWTFGDMDDYSNQIANVLRAKGIEQRENIALFMESCARYSATWLGAAKESLTYGAEDGKRVEGADRSRYDTNPSRCAFWFTLELRWQPYSGYCHKQNNINDKDKGDWNGPFSRPYPTQPKRE</sequence>
<evidence type="ECO:0000313" key="9">
    <source>
        <dbReference type="EMBL" id="VDN09957.1"/>
    </source>
</evidence>
<feature type="region of interest" description="Disordered" evidence="6">
    <location>
        <begin position="207"/>
        <end position="227"/>
    </location>
</feature>
<evidence type="ECO:0000256" key="7">
    <source>
        <dbReference type="SAM" id="Phobius"/>
    </source>
</evidence>
<proteinExistence type="inferred from homology"/>
<dbReference type="PANTHER" id="PTHR43107">
    <property type="entry name" value="LONG-CHAIN FATTY ACID TRANSPORT PROTEIN"/>
    <property type="match status" value="1"/>
</dbReference>
<accession>A0A3P7LDH9</accession>
<evidence type="ECO:0000256" key="4">
    <source>
        <dbReference type="ARBA" id="ARBA00041297"/>
    </source>
</evidence>
<feature type="domain" description="AMP-dependent synthetase/ligase" evidence="8">
    <location>
        <begin position="90"/>
        <end position="157"/>
    </location>
</feature>
<evidence type="ECO:0000259" key="8">
    <source>
        <dbReference type="Pfam" id="PF00501"/>
    </source>
</evidence>
<reference evidence="9 10" key="1">
    <citation type="submission" date="2018-11" db="EMBL/GenBank/DDBJ databases">
        <authorList>
            <consortium name="Pathogen Informatics"/>
        </authorList>
    </citation>
    <scope>NUCLEOTIDE SEQUENCE [LARGE SCALE GENOMIC DNA]</scope>
</reference>
<dbReference type="InterPro" id="IPR000873">
    <property type="entry name" value="AMP-dep_synth/lig_dom"/>
</dbReference>
<dbReference type="GO" id="GO:0044539">
    <property type="term" value="P:long-chain fatty acid import into cell"/>
    <property type="evidence" value="ECO:0007669"/>
    <property type="project" value="TreeGrafter"/>
</dbReference>
<dbReference type="EMBL" id="UYRU01048146">
    <property type="protein sequence ID" value="VDN09957.1"/>
    <property type="molecule type" value="Genomic_DNA"/>
</dbReference>
<dbReference type="GO" id="GO:0005324">
    <property type="term" value="F:long-chain fatty acid transmembrane transporter activity"/>
    <property type="evidence" value="ECO:0007669"/>
    <property type="project" value="TreeGrafter"/>
</dbReference>